<sequence length="61" mass="6767">MGSAGWIFERRRAEKWVGRNGFVKAAIGLSLDRPPNLPHGPPLKRGGPMGPLFFFTRFTGL</sequence>
<dbReference type="AlphaFoldDB" id="A0A0S3EVH6"/>
<dbReference type="Proteomes" id="UP000056968">
    <property type="component" value="Chromosome"/>
</dbReference>
<organism evidence="1 2">
    <name type="scientific">Sphingobium baderi</name>
    <dbReference type="NCBI Taxonomy" id="1332080"/>
    <lineage>
        <taxon>Bacteria</taxon>
        <taxon>Pseudomonadati</taxon>
        <taxon>Pseudomonadota</taxon>
        <taxon>Alphaproteobacteria</taxon>
        <taxon>Sphingomonadales</taxon>
        <taxon>Sphingomonadaceae</taxon>
        <taxon>Sphingobium</taxon>
    </lineage>
</organism>
<protein>
    <submittedName>
        <fullName evidence="1">Uncharacterized protein</fullName>
    </submittedName>
</protein>
<dbReference type="STRING" id="1332080.ATN00_03005"/>
<accession>A0A0S3EVH6</accession>
<evidence type="ECO:0000313" key="1">
    <source>
        <dbReference type="EMBL" id="ALR19429.1"/>
    </source>
</evidence>
<gene>
    <name evidence="1" type="ORF">ATN00_03005</name>
</gene>
<proteinExistence type="predicted"/>
<dbReference type="KEGG" id="sbd:ATN00_03005"/>
<evidence type="ECO:0000313" key="2">
    <source>
        <dbReference type="Proteomes" id="UP000056968"/>
    </source>
</evidence>
<keyword evidence="2" id="KW-1185">Reference proteome</keyword>
<name>A0A0S3EVH6_9SPHN</name>
<dbReference type="EMBL" id="CP013264">
    <property type="protein sequence ID" value="ALR19429.1"/>
    <property type="molecule type" value="Genomic_DNA"/>
</dbReference>
<reference evidence="1 2" key="1">
    <citation type="submission" date="2015-11" db="EMBL/GenBank/DDBJ databases">
        <title>A Two-component Flavoprotein Monooxygenase System MeaXY Responsible for para-Hydroxylation of 2-Methyl-6-ethylaniline and 2,6-Diethylaniline in Sphingobium baderi DE-13.</title>
        <authorList>
            <person name="Cheng M."/>
            <person name="Meng Q."/>
            <person name="Yang Y."/>
            <person name="Chu C."/>
            <person name="Yan X."/>
            <person name="He J."/>
            <person name="Li S."/>
        </authorList>
    </citation>
    <scope>NUCLEOTIDE SEQUENCE [LARGE SCALE GENOMIC DNA]</scope>
    <source>
        <strain evidence="1 2">DE-13</strain>
    </source>
</reference>